<evidence type="ECO:0000313" key="3">
    <source>
        <dbReference type="Proteomes" id="UP000001868"/>
    </source>
</evidence>
<dbReference type="EMBL" id="CP000747">
    <property type="protein sequence ID" value="ACG78661.1"/>
    <property type="molecule type" value="Genomic_DNA"/>
</dbReference>
<reference evidence="2 3" key="1">
    <citation type="journal article" date="2008" name="BMC Genomics">
        <title>Complete genome of Phenylobacterium zucineum - a novel facultative intracellular bacterium isolated from human erythroleukemia cell line K562.</title>
        <authorList>
            <person name="Luo Y."/>
            <person name="Xu X."/>
            <person name="Ding Z."/>
            <person name="Liu Z."/>
            <person name="Zhang B."/>
            <person name="Yan Z."/>
            <person name="Sun J."/>
            <person name="Hu S."/>
            <person name="Hu X."/>
        </authorList>
    </citation>
    <scope>NUCLEOTIDE SEQUENCE [LARGE SCALE GENOMIC DNA]</scope>
    <source>
        <strain evidence="2 3">HLK1</strain>
    </source>
</reference>
<dbReference type="AlphaFoldDB" id="B4RF91"/>
<dbReference type="Proteomes" id="UP000001868">
    <property type="component" value="Chromosome"/>
</dbReference>
<evidence type="ECO:0000313" key="2">
    <source>
        <dbReference type="EMBL" id="ACG78661.1"/>
    </source>
</evidence>
<accession>B4RF91</accession>
<dbReference type="HOGENOM" id="CLU_423274_0_0_5"/>
<keyword evidence="3" id="KW-1185">Reference proteome</keyword>
<feature type="compositionally biased region" description="Basic and acidic residues" evidence="1">
    <location>
        <begin position="487"/>
        <end position="501"/>
    </location>
</feature>
<feature type="compositionally biased region" description="Basic residues" evidence="1">
    <location>
        <begin position="73"/>
        <end position="83"/>
    </location>
</feature>
<dbReference type="STRING" id="450851.PHZ_c2251"/>
<feature type="region of interest" description="Disordered" evidence="1">
    <location>
        <begin position="1"/>
        <end position="195"/>
    </location>
</feature>
<feature type="compositionally biased region" description="Low complexity" evidence="1">
    <location>
        <begin position="128"/>
        <end position="161"/>
    </location>
</feature>
<dbReference type="KEGG" id="pzu:PHZ_c2251"/>
<name>B4RF91_PHEZH</name>
<gene>
    <name evidence="2" type="ordered locus">PHZ_c2251</name>
</gene>
<evidence type="ECO:0000256" key="1">
    <source>
        <dbReference type="SAM" id="MobiDB-lite"/>
    </source>
</evidence>
<feature type="compositionally biased region" description="Basic and acidic residues" evidence="1">
    <location>
        <begin position="29"/>
        <end position="48"/>
    </location>
</feature>
<sequence length="647" mass="68038">MAATSCRRTAPPRSPGCSTASSAAAAEGPPHEGRERRPARPRPDDGLLRRARGRPLHHGQPAEVQRQGGIRGRLGRSPHRGRGLRPLWRSRAPARRGAGWEDSLRRQGHRPAAGRGRGAVGRGRPRRIPVAGGVPGHGAVAADAGHRAPPQGGPRRPAQHPNEAQRQLLAGLAQHRAEADVPRPAVGRARRTGRRPVAEAVVVRAEVRAALDDVLGETRFGRIVGQRLRRAFRIGAQARPVPVAGPLPDIAGHVEEPVTVRGIAPDRGGLRLVTVLPDVFDGEYALPGVGLRTALRRGSVAPGVACARQAAAGGVLPLGLRRQVPAEPAGVGERVLVGHVDDGPGLLALDRAAGPGRMAPVRAGRDAPPAAGIVRLARRAHEHQRGRPALLRAQVLIGDRVQRPLGQGPVAGGRHEPREGGVGHLRPVDPEGPDSCWPLRPLLGQDGGRALAELAAGDPHHAGGRAGRRQGRVGQARARRLGPLARGRQEARHGEGQEAPHRAQLSQRTYSSPGCCFAPPGLSTRIGPCSSEGQIGLALWASCSRIRASMAFTRPGSAFDRSRRSVGSSARLNSQTLPSASLLWSFQSPSSTVLYWPLRQNSVWCGRPAVRPWTCGSRSTPSTVRSAGISAPAAAAAVAKMSTCPTG</sequence>
<proteinExistence type="predicted"/>
<feature type="compositionally biased region" description="Basic and acidic residues" evidence="1">
    <location>
        <begin position="413"/>
        <end position="429"/>
    </location>
</feature>
<feature type="region of interest" description="Disordered" evidence="1">
    <location>
        <begin position="403"/>
        <end position="433"/>
    </location>
</feature>
<feature type="region of interest" description="Disordered" evidence="1">
    <location>
        <begin position="480"/>
        <end position="510"/>
    </location>
</feature>
<organism evidence="2 3">
    <name type="scientific">Phenylobacterium zucineum (strain HLK1)</name>
    <dbReference type="NCBI Taxonomy" id="450851"/>
    <lineage>
        <taxon>Bacteria</taxon>
        <taxon>Pseudomonadati</taxon>
        <taxon>Pseudomonadota</taxon>
        <taxon>Alphaproteobacteria</taxon>
        <taxon>Caulobacterales</taxon>
        <taxon>Caulobacteraceae</taxon>
        <taxon>Phenylobacterium</taxon>
    </lineage>
</organism>
<protein>
    <submittedName>
        <fullName evidence="2">PE-PGRS family protein</fullName>
    </submittedName>
</protein>